<dbReference type="RefSeq" id="WP_346120548.1">
    <property type="nucleotide sequence ID" value="NZ_BAABGU010000017.1"/>
</dbReference>
<reference evidence="2" key="1">
    <citation type="journal article" date="2019" name="Int. J. Syst. Evol. Microbiol.">
        <title>The Global Catalogue of Microorganisms (GCM) 10K type strain sequencing project: providing services to taxonomists for standard genome sequencing and annotation.</title>
        <authorList>
            <consortium name="The Broad Institute Genomics Platform"/>
            <consortium name="The Broad Institute Genome Sequencing Center for Infectious Disease"/>
            <person name="Wu L."/>
            <person name="Ma J."/>
        </authorList>
    </citation>
    <scope>NUCLEOTIDE SEQUENCE [LARGE SCALE GENOMIC DNA]</scope>
    <source>
        <strain evidence="2">JCM 3175</strain>
    </source>
</reference>
<protein>
    <submittedName>
        <fullName evidence="1">Protein phosphatase 2C domain-containing protein</fullName>
    </submittedName>
</protein>
<keyword evidence="2" id="KW-1185">Reference proteome</keyword>
<accession>A0ABP8SLR9</accession>
<comment type="caution">
    <text evidence="1">The sequence shown here is derived from an EMBL/GenBank/DDBJ whole genome shotgun (WGS) entry which is preliminary data.</text>
</comment>
<name>A0ABP8SLR9_9ACTN</name>
<dbReference type="EMBL" id="BAABGU010000017">
    <property type="protein sequence ID" value="GAA4571841.1"/>
    <property type="molecule type" value="Genomic_DNA"/>
</dbReference>
<dbReference type="Proteomes" id="UP001500307">
    <property type="component" value="Unassembled WGS sequence"/>
</dbReference>
<evidence type="ECO:0000313" key="2">
    <source>
        <dbReference type="Proteomes" id="UP001500307"/>
    </source>
</evidence>
<proteinExistence type="predicted"/>
<sequence length="285" mass="30087">MHVSMATSAGKAGQPNEDFAGAVPGAAVLLDGAGIPGTESICSHGVAWYTHRLGGALLGRLSRDDGRDLAAILATTIGEIAADHRGTCDITNPSSPQATVVMVRAHRDRLDYLLLADSFLVLDPVRGGPQVITDEREVTTRRICSASLDGVPSGTPEYDRIRDSCVEALRARRNQPGGYWIAKDDPHAAEEAVTGSRPLHDLDNVALLSNGASRIVSPYGLTDWPGVLELLAAGGPADIIRRVRQAEARTSAGLDARVPDDATVAHCTHLPRSEVGELSQPADSR</sequence>
<evidence type="ECO:0000313" key="1">
    <source>
        <dbReference type="EMBL" id="GAA4571841.1"/>
    </source>
</evidence>
<gene>
    <name evidence="1" type="ORF">GCM10023176_33400</name>
</gene>
<organism evidence="1 2">
    <name type="scientific">Micromonospora coerulea</name>
    <dbReference type="NCBI Taxonomy" id="47856"/>
    <lineage>
        <taxon>Bacteria</taxon>
        <taxon>Bacillati</taxon>
        <taxon>Actinomycetota</taxon>
        <taxon>Actinomycetes</taxon>
        <taxon>Micromonosporales</taxon>
        <taxon>Micromonosporaceae</taxon>
        <taxon>Micromonospora</taxon>
    </lineage>
</organism>